<comment type="caution">
    <text evidence="9">The sequence shown here is derived from an EMBL/GenBank/DDBJ whole genome shotgun (WGS) entry which is preliminary data.</text>
</comment>
<dbReference type="PANTHER" id="PTHR34979">
    <property type="entry name" value="INNER MEMBRANE PROTEIN YGAZ"/>
    <property type="match status" value="1"/>
</dbReference>
<feature type="transmembrane region" description="Helical" evidence="8">
    <location>
        <begin position="12"/>
        <end position="36"/>
    </location>
</feature>
<comment type="similarity">
    <text evidence="2">Belongs to the AzlC family.</text>
</comment>
<keyword evidence="3" id="KW-0813">Transport</keyword>
<dbReference type="Pfam" id="PF03591">
    <property type="entry name" value="AzlC"/>
    <property type="match status" value="1"/>
</dbReference>
<evidence type="ECO:0000256" key="4">
    <source>
        <dbReference type="ARBA" id="ARBA00022475"/>
    </source>
</evidence>
<keyword evidence="10" id="KW-1185">Reference proteome</keyword>
<evidence type="ECO:0000256" key="5">
    <source>
        <dbReference type="ARBA" id="ARBA00022692"/>
    </source>
</evidence>
<feature type="transmembrane region" description="Helical" evidence="8">
    <location>
        <begin position="171"/>
        <end position="188"/>
    </location>
</feature>
<feature type="transmembrane region" description="Helical" evidence="8">
    <location>
        <begin position="70"/>
        <end position="92"/>
    </location>
</feature>
<evidence type="ECO:0000256" key="6">
    <source>
        <dbReference type="ARBA" id="ARBA00022989"/>
    </source>
</evidence>
<evidence type="ECO:0000313" key="9">
    <source>
        <dbReference type="EMBL" id="NJB64425.1"/>
    </source>
</evidence>
<feature type="transmembrane region" description="Helical" evidence="8">
    <location>
        <begin position="208"/>
        <end position="229"/>
    </location>
</feature>
<proteinExistence type="inferred from homology"/>
<organism evidence="9 10">
    <name type="scientific">Paenalcaligenes hominis</name>
    <dbReference type="NCBI Taxonomy" id="643674"/>
    <lineage>
        <taxon>Bacteria</taxon>
        <taxon>Pseudomonadati</taxon>
        <taxon>Pseudomonadota</taxon>
        <taxon>Betaproteobacteria</taxon>
        <taxon>Burkholderiales</taxon>
        <taxon>Alcaligenaceae</taxon>
        <taxon>Paenalcaligenes</taxon>
    </lineage>
</organism>
<protein>
    <submittedName>
        <fullName evidence="9">4-azaleucine resistance transporter AzlC</fullName>
    </submittedName>
</protein>
<dbReference type="RefSeq" id="WP_244951420.1">
    <property type="nucleotide sequence ID" value="NZ_JAATIZ010000001.1"/>
</dbReference>
<feature type="transmembrane region" description="Helical" evidence="8">
    <location>
        <begin position="42"/>
        <end position="63"/>
    </location>
</feature>
<evidence type="ECO:0000256" key="2">
    <source>
        <dbReference type="ARBA" id="ARBA00010735"/>
    </source>
</evidence>
<dbReference type="InterPro" id="IPR011606">
    <property type="entry name" value="Brnchd-chn_aa_trnsp_permease"/>
</dbReference>
<keyword evidence="7 8" id="KW-0472">Membrane</keyword>
<keyword evidence="6 8" id="KW-1133">Transmembrane helix</keyword>
<dbReference type="EMBL" id="JAATIZ010000001">
    <property type="protein sequence ID" value="NJB64425.1"/>
    <property type="molecule type" value="Genomic_DNA"/>
</dbReference>
<reference evidence="9 10" key="1">
    <citation type="submission" date="2020-03" db="EMBL/GenBank/DDBJ databases">
        <title>Genomic Encyclopedia of Type Strains, Phase IV (KMG-IV): sequencing the most valuable type-strain genomes for metagenomic binning, comparative biology and taxonomic classification.</title>
        <authorList>
            <person name="Goeker M."/>
        </authorList>
    </citation>
    <scope>NUCLEOTIDE SEQUENCE [LARGE SCALE GENOMIC DNA]</scope>
    <source>
        <strain evidence="9 10">DSM 26613</strain>
    </source>
</reference>
<keyword evidence="4" id="KW-1003">Cell membrane</keyword>
<sequence>MSRRMRSAVSRGLWDSSSIMLGYFPVAVSFGVAAISAGLAPWMAVLISVCIYAGASQFILLLLIAQQTDVWSMVFIVIAVNLRHVFYGPALLSQFNSTSLEPKPYAVMAFGLTDEVFAAARARLSQLRVAPKAYWYIGLQLGAYSSWVIGTAVGAYLASDWLSRFPILQQSLAFVLPALFFALLLDMINSVDKRLLIAAALSTGLSSLFFAAHTSLIIGMVVGCGWALVTQLKRKRV</sequence>
<dbReference type="Proteomes" id="UP000783934">
    <property type="component" value="Unassembled WGS sequence"/>
</dbReference>
<evidence type="ECO:0000256" key="3">
    <source>
        <dbReference type="ARBA" id="ARBA00022448"/>
    </source>
</evidence>
<gene>
    <name evidence="9" type="ORF">GGR41_000646</name>
</gene>
<evidence type="ECO:0000256" key="1">
    <source>
        <dbReference type="ARBA" id="ARBA00004651"/>
    </source>
</evidence>
<dbReference type="PANTHER" id="PTHR34979:SF1">
    <property type="entry name" value="INNER MEMBRANE PROTEIN YGAZ"/>
    <property type="match status" value="1"/>
</dbReference>
<keyword evidence="5 8" id="KW-0812">Transmembrane</keyword>
<evidence type="ECO:0000256" key="8">
    <source>
        <dbReference type="SAM" id="Phobius"/>
    </source>
</evidence>
<evidence type="ECO:0000313" key="10">
    <source>
        <dbReference type="Proteomes" id="UP000783934"/>
    </source>
</evidence>
<name>A0ABX0WQ34_9BURK</name>
<accession>A0ABX0WQ34</accession>
<feature type="transmembrane region" description="Helical" evidence="8">
    <location>
        <begin position="133"/>
        <end position="159"/>
    </location>
</feature>
<comment type="subcellular location">
    <subcellularLocation>
        <location evidence="1">Cell membrane</location>
        <topology evidence="1">Multi-pass membrane protein</topology>
    </subcellularLocation>
</comment>
<evidence type="ECO:0000256" key="7">
    <source>
        <dbReference type="ARBA" id="ARBA00023136"/>
    </source>
</evidence>